<gene>
    <name evidence="5" type="ORF">D1224_13455</name>
</gene>
<dbReference type="FunFam" id="3.30.70.270:FF:000001">
    <property type="entry name" value="Diguanylate cyclase domain protein"/>
    <property type="match status" value="1"/>
</dbReference>
<dbReference type="NCBIfam" id="TIGR00254">
    <property type="entry name" value="GGDEF"/>
    <property type="match status" value="1"/>
</dbReference>
<comment type="catalytic activity">
    <reaction evidence="2">
        <text>2 GTP = 3',3'-c-di-GMP + 2 diphosphate</text>
        <dbReference type="Rhea" id="RHEA:24898"/>
        <dbReference type="ChEBI" id="CHEBI:33019"/>
        <dbReference type="ChEBI" id="CHEBI:37565"/>
        <dbReference type="ChEBI" id="CHEBI:58805"/>
        <dbReference type="EC" id="2.7.7.65"/>
    </reaction>
</comment>
<dbReference type="PROSITE" id="PS50887">
    <property type="entry name" value="GGDEF"/>
    <property type="match status" value="1"/>
</dbReference>
<dbReference type="InterPro" id="IPR029787">
    <property type="entry name" value="Nucleotide_cyclase"/>
</dbReference>
<accession>A0A399QUY7</accession>
<keyword evidence="3" id="KW-1133">Transmembrane helix</keyword>
<name>A0A399QUY7_9PROT</name>
<organism evidence="5 6">
    <name type="scientific">Henriciella barbarensis</name>
    <dbReference type="NCBI Taxonomy" id="86342"/>
    <lineage>
        <taxon>Bacteria</taxon>
        <taxon>Pseudomonadati</taxon>
        <taxon>Pseudomonadota</taxon>
        <taxon>Alphaproteobacteria</taxon>
        <taxon>Hyphomonadales</taxon>
        <taxon>Hyphomonadaceae</taxon>
        <taxon>Henriciella</taxon>
    </lineage>
</organism>
<dbReference type="SMART" id="SM00267">
    <property type="entry name" value="GGDEF"/>
    <property type="match status" value="1"/>
</dbReference>
<reference evidence="5 6" key="1">
    <citation type="submission" date="2018-08" db="EMBL/GenBank/DDBJ databases">
        <title>Henriciella mobilis sp. nov., isolated from seawater.</title>
        <authorList>
            <person name="Cheng H."/>
            <person name="Wu Y.-H."/>
            <person name="Xu X.-W."/>
            <person name="Guo L.-L."/>
        </authorList>
    </citation>
    <scope>NUCLEOTIDE SEQUENCE [LARGE SCALE GENOMIC DNA]</scope>
    <source>
        <strain evidence="5 6">CCUG66934</strain>
    </source>
</reference>
<protein>
    <recommendedName>
        <fullName evidence="1">diguanylate cyclase</fullName>
        <ecNumber evidence="1">2.7.7.65</ecNumber>
    </recommendedName>
</protein>
<keyword evidence="6" id="KW-1185">Reference proteome</keyword>
<dbReference type="SUPFAM" id="SSF55073">
    <property type="entry name" value="Nucleotide cyclase"/>
    <property type="match status" value="1"/>
</dbReference>
<keyword evidence="3" id="KW-0472">Membrane</keyword>
<dbReference type="PANTHER" id="PTHR45138:SF9">
    <property type="entry name" value="DIGUANYLATE CYCLASE DGCM-RELATED"/>
    <property type="match status" value="1"/>
</dbReference>
<evidence type="ECO:0000313" key="6">
    <source>
        <dbReference type="Proteomes" id="UP000265431"/>
    </source>
</evidence>
<feature type="transmembrane region" description="Helical" evidence="3">
    <location>
        <begin position="20"/>
        <end position="41"/>
    </location>
</feature>
<dbReference type="Gene3D" id="3.30.70.270">
    <property type="match status" value="1"/>
</dbReference>
<sequence length="258" mass="28356">MTQGYRLLEADNGAVTRALIFFGFVIAAALSLSVLFAVLVINFFGVPAGNYDFMLMTVVIAACVASPMAGLAAQNQYRVDRYQTTLEAMASTDPLTGLLNRRSFKTLAEEELARMERTRNSVYVALFDLDHFKRVNDTYGHAFGDRVLVSIANLSHAALRGPFDRLGRWGGEEFIILLSEVNQQQAEAVCERLRKRIAGTELSISGKTTRVSASFGLAKLRPEDGLAACIEKADSYLYEAKNGGRNCVRSEPRIRSAA</sequence>
<dbReference type="InterPro" id="IPR043128">
    <property type="entry name" value="Rev_trsase/Diguanyl_cyclase"/>
</dbReference>
<dbReference type="InterPro" id="IPR050469">
    <property type="entry name" value="Diguanylate_Cyclase"/>
</dbReference>
<evidence type="ECO:0000313" key="5">
    <source>
        <dbReference type="EMBL" id="RIJ21319.1"/>
    </source>
</evidence>
<dbReference type="Pfam" id="PF00990">
    <property type="entry name" value="GGDEF"/>
    <property type="match status" value="1"/>
</dbReference>
<proteinExistence type="predicted"/>
<evidence type="ECO:0000256" key="3">
    <source>
        <dbReference type="SAM" id="Phobius"/>
    </source>
</evidence>
<dbReference type="AlphaFoldDB" id="A0A399QUY7"/>
<dbReference type="CDD" id="cd01949">
    <property type="entry name" value="GGDEF"/>
    <property type="match status" value="1"/>
</dbReference>
<dbReference type="Proteomes" id="UP000265431">
    <property type="component" value="Unassembled WGS sequence"/>
</dbReference>
<comment type="caution">
    <text evidence="5">The sequence shown here is derived from an EMBL/GenBank/DDBJ whole genome shotgun (WGS) entry which is preliminary data.</text>
</comment>
<keyword evidence="3" id="KW-0812">Transmembrane</keyword>
<dbReference type="GO" id="GO:0052621">
    <property type="term" value="F:diguanylate cyclase activity"/>
    <property type="evidence" value="ECO:0007669"/>
    <property type="project" value="UniProtKB-EC"/>
</dbReference>
<dbReference type="EMBL" id="QWGB01000009">
    <property type="protein sequence ID" value="RIJ21319.1"/>
    <property type="molecule type" value="Genomic_DNA"/>
</dbReference>
<dbReference type="InterPro" id="IPR000160">
    <property type="entry name" value="GGDEF_dom"/>
</dbReference>
<evidence type="ECO:0000256" key="2">
    <source>
        <dbReference type="ARBA" id="ARBA00034247"/>
    </source>
</evidence>
<dbReference type="PANTHER" id="PTHR45138">
    <property type="entry name" value="REGULATORY COMPONENTS OF SENSORY TRANSDUCTION SYSTEM"/>
    <property type="match status" value="1"/>
</dbReference>
<evidence type="ECO:0000256" key="1">
    <source>
        <dbReference type="ARBA" id="ARBA00012528"/>
    </source>
</evidence>
<evidence type="ECO:0000259" key="4">
    <source>
        <dbReference type="PROSITE" id="PS50887"/>
    </source>
</evidence>
<dbReference type="RefSeq" id="WP_119380471.1">
    <property type="nucleotide sequence ID" value="NZ_QWGB01000009.1"/>
</dbReference>
<feature type="transmembrane region" description="Helical" evidence="3">
    <location>
        <begin position="53"/>
        <end position="73"/>
    </location>
</feature>
<dbReference type="EC" id="2.7.7.65" evidence="1"/>
<feature type="domain" description="GGDEF" evidence="4">
    <location>
        <begin position="120"/>
        <end position="253"/>
    </location>
</feature>
<dbReference type="OrthoDB" id="9812260at2"/>